<reference evidence="1 2" key="1">
    <citation type="journal article" date="2021" name="Hortic Res">
        <title>High-quality reference genome and annotation aids understanding of berry development for evergreen blueberry (Vaccinium darrowii).</title>
        <authorList>
            <person name="Yu J."/>
            <person name="Hulse-Kemp A.M."/>
            <person name="Babiker E."/>
            <person name="Staton M."/>
        </authorList>
    </citation>
    <scope>NUCLEOTIDE SEQUENCE [LARGE SCALE GENOMIC DNA]</scope>
    <source>
        <strain evidence="2">cv. NJ 8807/NJ 8810</strain>
        <tissue evidence="1">Young leaf</tissue>
    </source>
</reference>
<sequence>MAEKIAFDIAANILSSLGSIAIQQIGLAWGVEKELENLRAIVSTIKNVLLDAQEQTNNHAVKEWLQDLKEILYDADDLLDEVATETKRRELETHNRLVRKVHYFFASSNSFAFRRKVGSKMKDIRERLEQIVSQIHQFKFLVKKVERPIETIRREETFSQVNTRRIMGRGDDIESFVRLLFSVYQENVIIIPIVGIGGLGKTTVAQLMYGDHRIESKFPKRLWVSVSTDFDIKRLLIKILKAGGECDNSCSNKGIPELEHQVTSMLRAEKFLLFLDDVWNENIGEWNRLENLLITGASGSRIVVTTRSMKVASMVRTSIVKPYKLRGLSERESLTLLVKLAFKEGEEKMHGNLVNIGNEIAKNCGGVPLAVVTLGSLLASTKDEQDWLSVRDNQMWALAQGENENDILPVLRLSYDQMPSNLKQCFAYCSLFERDEIIDGKKLLYAWMAQGFVQRLDENGELEDIGERYIRELVSRFFLEPYHGRTISNTTGRELYKMHSLVHCLAQDVAGDLNKLPKDLEKLINLRFLCLSTTLKLLPNKGLGMLTSLRTLIICDCEALRSVDEWIEHLPCLRELALDSCSKLLSLPADLSCLTSLERLEISSCLYLSLSDHDLKGLGSLKKLKLRNLPLLVSLPVGLLAAAGKLTHLEIEWCPYFTSPSESVLPNFESLESLKIWNCKNVGSLPEGMQRLTRLKSVSIVNCPFSTNYEEREAERLKIARVPEIELS</sequence>
<dbReference type="EMBL" id="CM037161">
    <property type="protein sequence ID" value="KAH7855820.1"/>
    <property type="molecule type" value="Genomic_DNA"/>
</dbReference>
<gene>
    <name evidence="1" type="ORF">Vadar_029376</name>
</gene>
<evidence type="ECO:0000313" key="2">
    <source>
        <dbReference type="Proteomes" id="UP000828048"/>
    </source>
</evidence>
<keyword evidence="2" id="KW-1185">Reference proteome</keyword>
<evidence type="ECO:0000313" key="1">
    <source>
        <dbReference type="EMBL" id="KAH7855820.1"/>
    </source>
</evidence>
<name>A0ACB7YQL8_9ERIC</name>
<accession>A0ACB7YQL8</accession>
<proteinExistence type="predicted"/>
<comment type="caution">
    <text evidence="1">The sequence shown here is derived from an EMBL/GenBank/DDBJ whole genome shotgun (WGS) entry which is preliminary data.</text>
</comment>
<dbReference type="Proteomes" id="UP000828048">
    <property type="component" value="Chromosome 11"/>
</dbReference>
<organism evidence="1 2">
    <name type="scientific">Vaccinium darrowii</name>
    <dbReference type="NCBI Taxonomy" id="229202"/>
    <lineage>
        <taxon>Eukaryota</taxon>
        <taxon>Viridiplantae</taxon>
        <taxon>Streptophyta</taxon>
        <taxon>Embryophyta</taxon>
        <taxon>Tracheophyta</taxon>
        <taxon>Spermatophyta</taxon>
        <taxon>Magnoliopsida</taxon>
        <taxon>eudicotyledons</taxon>
        <taxon>Gunneridae</taxon>
        <taxon>Pentapetalae</taxon>
        <taxon>asterids</taxon>
        <taxon>Ericales</taxon>
        <taxon>Ericaceae</taxon>
        <taxon>Vaccinioideae</taxon>
        <taxon>Vaccinieae</taxon>
        <taxon>Vaccinium</taxon>
    </lineage>
</organism>
<protein>
    <submittedName>
        <fullName evidence="1">Uncharacterized protein</fullName>
    </submittedName>
</protein>